<comment type="similarity">
    <text evidence="1">Belongs to the glycine N-acyltransferase family.</text>
</comment>
<evidence type="ECO:0000259" key="2">
    <source>
        <dbReference type="PROSITE" id="PS51186"/>
    </source>
</evidence>
<dbReference type="InParanoid" id="A0A3P8ZZZ0"/>
<reference evidence="3" key="3">
    <citation type="submission" date="2025-08" db="UniProtKB">
        <authorList>
            <consortium name="Ensembl"/>
        </authorList>
    </citation>
    <scope>IDENTIFICATION</scope>
</reference>
<dbReference type="RefSeq" id="XP_010867717.1">
    <property type="nucleotide sequence ID" value="XM_010869415.3"/>
</dbReference>
<organism evidence="3 4">
    <name type="scientific">Esox lucius</name>
    <name type="common">Northern pike</name>
    <dbReference type="NCBI Taxonomy" id="8010"/>
    <lineage>
        <taxon>Eukaryota</taxon>
        <taxon>Metazoa</taxon>
        <taxon>Chordata</taxon>
        <taxon>Craniata</taxon>
        <taxon>Vertebrata</taxon>
        <taxon>Euteleostomi</taxon>
        <taxon>Actinopterygii</taxon>
        <taxon>Neopterygii</taxon>
        <taxon>Teleostei</taxon>
        <taxon>Protacanthopterygii</taxon>
        <taxon>Esociformes</taxon>
        <taxon>Esocidae</taxon>
        <taxon>Esox</taxon>
    </lineage>
</organism>
<dbReference type="GeneID" id="105010023"/>
<dbReference type="InterPro" id="IPR016181">
    <property type="entry name" value="Acyl_CoA_acyltransferase"/>
</dbReference>
<proteinExistence type="inferred from homology"/>
<dbReference type="STRING" id="8010.ENSELUP00000034126"/>
<dbReference type="Pfam" id="PF06021">
    <property type="entry name" value="Gly_acyl_tr_N"/>
    <property type="match status" value="1"/>
</dbReference>
<feature type="domain" description="N-acetyltransferase" evidence="2">
    <location>
        <begin position="144"/>
        <end position="274"/>
    </location>
</feature>
<reference evidence="3" key="4">
    <citation type="submission" date="2025-09" db="UniProtKB">
        <authorList>
            <consortium name="Ensembl"/>
        </authorList>
    </citation>
    <scope>IDENTIFICATION</scope>
</reference>
<dbReference type="Pfam" id="PF08445">
    <property type="entry name" value="FR47"/>
    <property type="match status" value="1"/>
</dbReference>
<keyword evidence="1" id="KW-0808">Transferase</keyword>
<dbReference type="GO" id="GO:0005739">
    <property type="term" value="C:mitochondrion"/>
    <property type="evidence" value="ECO:0007669"/>
    <property type="project" value="InterPro"/>
</dbReference>
<dbReference type="RefSeq" id="XP_010867722.1">
    <property type="nucleotide sequence ID" value="XM_010869420.4"/>
</dbReference>
<dbReference type="GeneTree" id="ENSGT00950000183133"/>
<dbReference type="InterPro" id="IPR013653">
    <property type="entry name" value="GCN5-like_dom"/>
</dbReference>
<reference evidence="4" key="1">
    <citation type="journal article" date="2014" name="PLoS ONE">
        <title>The genome and linkage map of the northern pike (Esox lucius): conserved synteny revealed between the salmonid sister group and the Neoteleostei.</title>
        <authorList>
            <person name="Rondeau E.B."/>
            <person name="Minkley D.R."/>
            <person name="Leong J.S."/>
            <person name="Messmer A.M."/>
            <person name="Jantzen J.R."/>
            <person name="von Schalburg K.R."/>
            <person name="Lemon C."/>
            <person name="Bird N.H."/>
            <person name="Koop B.F."/>
        </authorList>
    </citation>
    <scope>NUCLEOTIDE SEQUENCE</scope>
</reference>
<evidence type="ECO:0000313" key="3">
    <source>
        <dbReference type="Ensembl" id="ENSELUP00000034126.2"/>
    </source>
</evidence>
<dbReference type="PROSITE" id="PS51186">
    <property type="entry name" value="GNAT"/>
    <property type="match status" value="1"/>
</dbReference>
<dbReference type="RefSeq" id="XP_010867726.1">
    <property type="nucleotide sequence ID" value="XM_010869424.4"/>
</dbReference>
<dbReference type="InterPro" id="IPR015938">
    <property type="entry name" value="Glycine_N-acyltransferase_N"/>
</dbReference>
<dbReference type="PANTHER" id="PTHR15298:SF15">
    <property type="entry name" value="GLYCINE N-ACYLTRANSFERASE-LIKE PROTEIN"/>
    <property type="match status" value="1"/>
</dbReference>
<dbReference type="CDD" id="cd04301">
    <property type="entry name" value="NAT_SF"/>
    <property type="match status" value="1"/>
</dbReference>
<evidence type="ECO:0000256" key="1">
    <source>
        <dbReference type="RuleBase" id="RU368002"/>
    </source>
</evidence>
<dbReference type="SUPFAM" id="SSF55729">
    <property type="entry name" value="Acyl-CoA N-acyltransferases (Nat)"/>
    <property type="match status" value="1"/>
</dbReference>
<dbReference type="AlphaFoldDB" id="A0A3P8ZZZ0"/>
<protein>
    <recommendedName>
        <fullName evidence="1">Glycine N-acyltransferase-like protein</fullName>
        <ecNumber evidence="1">2.3.1.-</ecNumber>
    </recommendedName>
</protein>
<evidence type="ECO:0000313" key="4">
    <source>
        <dbReference type="Proteomes" id="UP000265140"/>
    </source>
</evidence>
<dbReference type="Gene3D" id="3.40.630.30">
    <property type="match status" value="1"/>
</dbReference>
<dbReference type="OrthoDB" id="61870at2759"/>
<dbReference type="InterPro" id="IPR010313">
    <property type="entry name" value="Glycine_N-acyltransferase"/>
</dbReference>
<dbReference type="EC" id="2.3.1.-" evidence="1"/>
<dbReference type="OMA" id="ERCIQNF"/>
<dbReference type="InterPro" id="IPR000182">
    <property type="entry name" value="GNAT_dom"/>
</dbReference>
<name>A0A3P8ZZZ0_ESOLU</name>
<dbReference type="KEGG" id="els:105010023"/>
<dbReference type="Bgee" id="ENSELUG00000012580">
    <property type="expression patterns" value="Expressed in liver and 15 other cell types or tissues"/>
</dbReference>
<keyword evidence="4" id="KW-1185">Reference proteome</keyword>
<accession>A0A3P8ZZZ0</accession>
<keyword evidence="1" id="KW-0012">Acyltransferase</keyword>
<sequence length="274" mass="31417">MEQLNEERLKIAETQLKDLFPQSMQVYGYIFQKNRAKDDQVHVLVDRWPDFNVVICQPVNQGESHFIEMCVFTKDEAILRNILEETNMIEWSNFFCLGTSLCHGEVVVAAAWERKVAGNKVAVCHMMTLQDPSRLPPVDSIIESKISSLDETHADLVNKTWKFGMSESSLGKIRNMIRHYPSCCVLNAENQQPIAWILTYPSCAIGMLYTLPEHRGKGLARALVNSMSRRLYAEGFPVYCFIEEGNTMSHSLFTSLGFTEDPQYREAWFNFNSL</sequence>
<dbReference type="Ensembl" id="ENSELUT00000020596.3">
    <property type="protein sequence ID" value="ENSELUP00000034126.2"/>
    <property type="gene ID" value="ENSELUG00000012580.3"/>
</dbReference>
<dbReference type="Proteomes" id="UP000265140">
    <property type="component" value="Chromosome 6"/>
</dbReference>
<reference evidence="3" key="2">
    <citation type="submission" date="2020-02" db="EMBL/GenBank/DDBJ databases">
        <title>Esox lucius (northern pike) genome, fEsoLuc1, primary haplotype.</title>
        <authorList>
            <person name="Myers G."/>
            <person name="Karagic N."/>
            <person name="Meyer A."/>
            <person name="Pippel M."/>
            <person name="Reichard M."/>
            <person name="Winkler S."/>
            <person name="Tracey A."/>
            <person name="Sims Y."/>
            <person name="Howe K."/>
            <person name="Rhie A."/>
            <person name="Formenti G."/>
            <person name="Durbin R."/>
            <person name="Fedrigo O."/>
            <person name="Jarvis E.D."/>
        </authorList>
    </citation>
    <scope>NUCLEOTIDE SEQUENCE [LARGE SCALE GENOMIC DNA]</scope>
</reference>
<dbReference type="PANTHER" id="PTHR15298">
    <property type="entry name" value="L-COA N-ACYLTRANSFERASE-RELATED"/>
    <property type="match status" value="1"/>
</dbReference>
<dbReference type="GO" id="GO:0047961">
    <property type="term" value="F:glycine N-acyltransferase activity"/>
    <property type="evidence" value="ECO:0007669"/>
    <property type="project" value="InterPro"/>
</dbReference>